<accession>A0A183IE63</accession>
<keyword evidence="2" id="KW-0812">Transmembrane</keyword>
<name>A0A183IE63_9BILA</name>
<organism evidence="5">
    <name type="scientific">Soboliphyme baturini</name>
    <dbReference type="NCBI Taxonomy" id="241478"/>
    <lineage>
        <taxon>Eukaryota</taxon>
        <taxon>Metazoa</taxon>
        <taxon>Ecdysozoa</taxon>
        <taxon>Nematoda</taxon>
        <taxon>Enoplea</taxon>
        <taxon>Dorylaimia</taxon>
        <taxon>Dioctophymatida</taxon>
        <taxon>Dioctophymatoidea</taxon>
        <taxon>Soboliphymatidae</taxon>
        <taxon>Soboliphyme</taxon>
    </lineage>
</organism>
<keyword evidence="2" id="KW-1133">Transmembrane helix</keyword>
<dbReference type="EMBL" id="UZAM01007000">
    <property type="protein sequence ID" value="VDO95868.1"/>
    <property type="molecule type" value="Genomic_DNA"/>
</dbReference>
<feature type="coiled-coil region" evidence="1">
    <location>
        <begin position="99"/>
        <end position="133"/>
    </location>
</feature>
<dbReference type="Proteomes" id="UP000270296">
    <property type="component" value="Unassembled WGS sequence"/>
</dbReference>
<sequence>MEQSLNSRDEVPAKPPIDSTGVMRFSVDYELVGHLGSGSPYMNGVMKSLTNDEPFLDMAEEDSCSCAVSECAALTQECLSLTKRLARAESGMKSSEIENERLASYSAELQRSIDKLKEENQRLAANESSYRYQVECAKYELDTFRNKLCEANDELMSVRLYTAVTDEENPSPSSDTAIDTQAEDLMFQMRIVCLFSVIPLFVLLVACLMAFFPTLSNITGTWDGPAYPSP</sequence>
<evidence type="ECO:0000313" key="5">
    <source>
        <dbReference type="WBParaSite" id="SBAD_0000199701-mRNA-1"/>
    </source>
</evidence>
<keyword evidence="4" id="KW-1185">Reference proteome</keyword>
<keyword evidence="2" id="KW-0472">Membrane</keyword>
<gene>
    <name evidence="3" type="ORF">SBAD_LOCUS1907</name>
</gene>
<feature type="transmembrane region" description="Helical" evidence="2">
    <location>
        <begin position="191"/>
        <end position="212"/>
    </location>
</feature>
<reference evidence="3 4" key="2">
    <citation type="submission" date="2018-11" db="EMBL/GenBank/DDBJ databases">
        <authorList>
            <consortium name="Pathogen Informatics"/>
        </authorList>
    </citation>
    <scope>NUCLEOTIDE SEQUENCE [LARGE SCALE GENOMIC DNA]</scope>
</reference>
<evidence type="ECO:0000256" key="2">
    <source>
        <dbReference type="SAM" id="Phobius"/>
    </source>
</evidence>
<protein>
    <submittedName>
        <fullName evidence="5">KASH domain-containing protein</fullName>
    </submittedName>
</protein>
<keyword evidence="1" id="KW-0175">Coiled coil</keyword>
<evidence type="ECO:0000313" key="4">
    <source>
        <dbReference type="Proteomes" id="UP000270296"/>
    </source>
</evidence>
<evidence type="ECO:0000313" key="3">
    <source>
        <dbReference type="EMBL" id="VDO95868.1"/>
    </source>
</evidence>
<proteinExistence type="predicted"/>
<reference evidence="5" key="1">
    <citation type="submission" date="2016-06" db="UniProtKB">
        <authorList>
            <consortium name="WormBaseParasite"/>
        </authorList>
    </citation>
    <scope>IDENTIFICATION</scope>
</reference>
<dbReference type="OrthoDB" id="6537850at2759"/>
<dbReference type="AlphaFoldDB" id="A0A183IE63"/>
<dbReference type="WBParaSite" id="SBAD_0000199701-mRNA-1">
    <property type="protein sequence ID" value="SBAD_0000199701-mRNA-1"/>
    <property type="gene ID" value="SBAD_0000199701"/>
</dbReference>
<evidence type="ECO:0000256" key="1">
    <source>
        <dbReference type="SAM" id="Coils"/>
    </source>
</evidence>